<accession>A0ABP6GP95</accession>
<feature type="domain" description="M23ase beta-sheet core" evidence="1">
    <location>
        <begin position="36"/>
        <end position="129"/>
    </location>
</feature>
<comment type="caution">
    <text evidence="2">The sequence shown here is derived from an EMBL/GenBank/DDBJ whole genome shotgun (WGS) entry which is preliminary data.</text>
</comment>
<reference evidence="3" key="1">
    <citation type="journal article" date="2019" name="Int. J. Syst. Evol. Microbiol.">
        <title>The Global Catalogue of Microorganisms (GCM) 10K type strain sequencing project: providing services to taxonomists for standard genome sequencing and annotation.</title>
        <authorList>
            <consortium name="The Broad Institute Genomics Platform"/>
            <consortium name="The Broad Institute Genome Sequencing Center for Infectious Disease"/>
            <person name="Wu L."/>
            <person name="Ma J."/>
        </authorList>
    </citation>
    <scope>NUCLEOTIDE SEQUENCE [LARGE SCALE GENOMIC DNA]</scope>
    <source>
        <strain evidence="3">JCM 8201</strain>
    </source>
</reference>
<evidence type="ECO:0000313" key="2">
    <source>
        <dbReference type="EMBL" id="GAA2726373.1"/>
    </source>
</evidence>
<dbReference type="InterPro" id="IPR016047">
    <property type="entry name" value="M23ase_b-sheet_dom"/>
</dbReference>
<protein>
    <recommendedName>
        <fullName evidence="1">M23ase beta-sheet core domain-containing protein</fullName>
    </recommendedName>
</protein>
<dbReference type="SUPFAM" id="SSF51261">
    <property type="entry name" value="Duplicated hybrid motif"/>
    <property type="match status" value="1"/>
</dbReference>
<gene>
    <name evidence="2" type="ORF">GCM10010439_28720</name>
</gene>
<sequence>MILPLPVPPPPWEWPLPPPVRVVRAFAPPAAPWLPGHRGVDLAARPGTGVHAPAAGRVTFARDLAGRGVITLTHGPLRTTYEPVLPAVPPGSPVTAGTLIGTVQPARTHCAPATCLHWGLRRGTAYLDPLLLLSLPRIRLLPRLPAP</sequence>
<dbReference type="Proteomes" id="UP001501842">
    <property type="component" value="Unassembled WGS sequence"/>
</dbReference>
<proteinExistence type="predicted"/>
<evidence type="ECO:0000259" key="1">
    <source>
        <dbReference type="Pfam" id="PF01551"/>
    </source>
</evidence>
<dbReference type="RefSeq" id="WP_344450848.1">
    <property type="nucleotide sequence ID" value="NZ_BAAATZ010000009.1"/>
</dbReference>
<evidence type="ECO:0000313" key="3">
    <source>
        <dbReference type="Proteomes" id="UP001501842"/>
    </source>
</evidence>
<dbReference type="Pfam" id="PF01551">
    <property type="entry name" value="Peptidase_M23"/>
    <property type="match status" value="1"/>
</dbReference>
<dbReference type="Gene3D" id="2.70.70.10">
    <property type="entry name" value="Glucose Permease (Domain IIA)"/>
    <property type="match status" value="1"/>
</dbReference>
<organism evidence="2 3">
    <name type="scientific">Actinocorallia aurantiaca</name>
    <dbReference type="NCBI Taxonomy" id="46204"/>
    <lineage>
        <taxon>Bacteria</taxon>
        <taxon>Bacillati</taxon>
        <taxon>Actinomycetota</taxon>
        <taxon>Actinomycetes</taxon>
        <taxon>Streptosporangiales</taxon>
        <taxon>Thermomonosporaceae</taxon>
        <taxon>Actinocorallia</taxon>
    </lineage>
</organism>
<dbReference type="CDD" id="cd12797">
    <property type="entry name" value="M23_peptidase"/>
    <property type="match status" value="1"/>
</dbReference>
<dbReference type="InterPro" id="IPR011055">
    <property type="entry name" value="Dup_hybrid_motif"/>
</dbReference>
<dbReference type="EMBL" id="BAAATZ010000009">
    <property type="protein sequence ID" value="GAA2726373.1"/>
    <property type="molecule type" value="Genomic_DNA"/>
</dbReference>
<name>A0ABP6GP95_9ACTN</name>
<keyword evidence="3" id="KW-1185">Reference proteome</keyword>